<dbReference type="InterPro" id="IPR003115">
    <property type="entry name" value="ParB_N"/>
</dbReference>
<protein>
    <submittedName>
        <fullName evidence="3">ParB/RepB/Spo0J family partition protein</fullName>
    </submittedName>
</protein>
<feature type="domain" description="ParB-like N-terminal" evidence="2">
    <location>
        <begin position="50"/>
        <end position="148"/>
    </location>
</feature>
<dbReference type="Gene3D" id="3.90.1530.30">
    <property type="match status" value="1"/>
</dbReference>
<dbReference type="InterPro" id="IPR037972">
    <property type="entry name" value="RepB_N"/>
</dbReference>
<dbReference type="AlphaFoldDB" id="A0A373FA38"/>
<evidence type="ECO:0000259" key="2">
    <source>
        <dbReference type="SMART" id="SM00470"/>
    </source>
</evidence>
<dbReference type="SUPFAM" id="SSF109709">
    <property type="entry name" value="KorB DNA-binding domain-like"/>
    <property type="match status" value="1"/>
</dbReference>
<accession>A0A373FA38</accession>
<dbReference type="GO" id="GO:0007059">
    <property type="term" value="P:chromosome segregation"/>
    <property type="evidence" value="ECO:0007669"/>
    <property type="project" value="TreeGrafter"/>
</dbReference>
<comment type="caution">
    <text evidence="3">The sequence shown here is derived from an EMBL/GenBank/DDBJ whole genome shotgun (WGS) entry which is preliminary data.</text>
</comment>
<dbReference type="PANTHER" id="PTHR33375">
    <property type="entry name" value="CHROMOSOME-PARTITIONING PROTEIN PARB-RELATED"/>
    <property type="match status" value="1"/>
</dbReference>
<dbReference type="SUPFAM" id="SSF110849">
    <property type="entry name" value="ParB/Sulfiredoxin"/>
    <property type="match status" value="1"/>
</dbReference>
<proteinExistence type="inferred from homology"/>
<dbReference type="GO" id="GO:0003677">
    <property type="term" value="F:DNA binding"/>
    <property type="evidence" value="ECO:0007669"/>
    <property type="project" value="InterPro"/>
</dbReference>
<dbReference type="Proteomes" id="UP000261948">
    <property type="component" value="Unassembled WGS sequence"/>
</dbReference>
<dbReference type="InterPro" id="IPR050336">
    <property type="entry name" value="Chromosome_partition/occlusion"/>
</dbReference>
<dbReference type="InterPro" id="IPR036086">
    <property type="entry name" value="ParB/Sulfiredoxin_sf"/>
</dbReference>
<evidence type="ECO:0000313" key="3">
    <source>
        <dbReference type="EMBL" id="RGE40930.1"/>
    </source>
</evidence>
<reference evidence="3 4" key="1">
    <citation type="submission" date="2018-08" db="EMBL/GenBank/DDBJ databases">
        <title>Comamonas testosteroni strain SWCO2.</title>
        <authorList>
            <person name="Jiang N."/>
            <person name="Zhang X.Z."/>
        </authorList>
    </citation>
    <scope>NUCLEOTIDE SEQUENCE [LARGE SCALE GENOMIC DNA]</scope>
    <source>
        <strain evidence="3 4">SWCO2</strain>
    </source>
</reference>
<gene>
    <name evidence="3" type="ORF">DZC30_19465</name>
</gene>
<evidence type="ECO:0000313" key="4">
    <source>
        <dbReference type="Proteomes" id="UP000261948"/>
    </source>
</evidence>
<dbReference type="RefSeq" id="WP_158386831.1">
    <property type="nucleotide sequence ID" value="NZ_MT011984.1"/>
</dbReference>
<dbReference type="GO" id="GO:0005694">
    <property type="term" value="C:chromosome"/>
    <property type="evidence" value="ECO:0007669"/>
    <property type="project" value="TreeGrafter"/>
</dbReference>
<comment type="similarity">
    <text evidence="1">Belongs to the ParB family.</text>
</comment>
<dbReference type="Gene3D" id="1.10.10.2830">
    <property type="match status" value="1"/>
</dbReference>
<organism evidence="3 4">
    <name type="scientific">Comamonas testosteroni</name>
    <name type="common">Pseudomonas testosteroni</name>
    <dbReference type="NCBI Taxonomy" id="285"/>
    <lineage>
        <taxon>Bacteria</taxon>
        <taxon>Pseudomonadati</taxon>
        <taxon>Pseudomonadota</taxon>
        <taxon>Betaproteobacteria</taxon>
        <taxon>Burkholderiales</taxon>
        <taxon>Comamonadaceae</taxon>
        <taxon>Comamonas</taxon>
    </lineage>
</organism>
<sequence>MALPTITNTATLDPIEVARKARELRDQGSPEMHPIATAIAESQAKNAPPVRIDPKEIRWSLWGNRLEERFEGPDFEVFVEDIASTDGNKAPGVVRPLAEPDKDGHKYELASGHRRHRACLVSNNKFLCFVKNLSDIELQEELESENRNRLDPAAIERAIQYKRQLQSYRSQEHMSEVMRITKSTMSRYLMLADIPEETLSLISDQLKITLDAGCTFMQFYQKEENKETYGKNLQALKALGVKLTYKEVFKRLRESPETVEAKVKPSDLSSSFTSAAGKAFGSMNINRAGQLKLSVDHITPDEYKKIEEFIKKTVKRK</sequence>
<dbReference type="InterPro" id="IPR004437">
    <property type="entry name" value="ParB/RepB/Spo0J"/>
</dbReference>
<evidence type="ECO:0000256" key="1">
    <source>
        <dbReference type="ARBA" id="ARBA00006295"/>
    </source>
</evidence>
<dbReference type="CDD" id="cd16405">
    <property type="entry name" value="RepB_like_N"/>
    <property type="match status" value="1"/>
</dbReference>
<keyword evidence="4" id="KW-1185">Reference proteome</keyword>
<dbReference type="EMBL" id="QURR01000032">
    <property type="protein sequence ID" value="RGE40930.1"/>
    <property type="molecule type" value="Genomic_DNA"/>
</dbReference>
<dbReference type="NCBIfam" id="TIGR00180">
    <property type="entry name" value="parB_part"/>
    <property type="match status" value="1"/>
</dbReference>
<dbReference type="OrthoDB" id="9150072at2"/>
<dbReference type="PANTHER" id="PTHR33375:SF1">
    <property type="entry name" value="CHROMOSOME-PARTITIONING PROTEIN PARB-RELATED"/>
    <property type="match status" value="1"/>
</dbReference>
<name>A0A373FA38_COMTE</name>
<dbReference type="SMART" id="SM00470">
    <property type="entry name" value="ParB"/>
    <property type="match status" value="1"/>
</dbReference>